<reference evidence="4 5" key="1">
    <citation type="journal article" date="2012" name="J. Bacteriol.">
        <title>Complete genome sequence of Nocardia brasiliensis HUJEG-1.</title>
        <authorList>
            <person name="Vera-Cabrera L."/>
            <person name="Ortiz-Lopez R."/>
            <person name="Elizondo-Gonzalez R."/>
            <person name="Perez-Maya A.A."/>
            <person name="Ocampo-Candiani J."/>
        </authorList>
    </citation>
    <scope>NUCLEOTIDE SEQUENCE [LARGE SCALE GENOMIC DNA]</scope>
    <source>
        <strain evidence="5">ATCC 700358</strain>
    </source>
</reference>
<dbReference type="Proteomes" id="UP000006304">
    <property type="component" value="Chromosome"/>
</dbReference>
<feature type="region of interest" description="Disordered" evidence="1">
    <location>
        <begin position="107"/>
        <end position="126"/>
    </location>
</feature>
<feature type="chain" id="PRO_5038783940" evidence="2">
    <location>
        <begin position="20"/>
        <end position="196"/>
    </location>
</feature>
<feature type="signal peptide" evidence="2">
    <location>
        <begin position="1"/>
        <end position="19"/>
    </location>
</feature>
<gene>
    <name evidence="4" type="ORF">O3I_038175</name>
</gene>
<organism evidence="4 5">
    <name type="scientific">Nocardia brasiliensis (strain ATCC 700358 / HUJEG-1)</name>
    <dbReference type="NCBI Taxonomy" id="1133849"/>
    <lineage>
        <taxon>Bacteria</taxon>
        <taxon>Bacillati</taxon>
        <taxon>Actinomycetota</taxon>
        <taxon>Actinomycetes</taxon>
        <taxon>Mycobacteriales</taxon>
        <taxon>Nocardiaceae</taxon>
        <taxon>Nocardia</taxon>
    </lineage>
</organism>
<accession>K0F762</accession>
<keyword evidence="5" id="KW-1185">Reference proteome</keyword>
<evidence type="ECO:0000259" key="3">
    <source>
        <dbReference type="Pfam" id="PF14016"/>
    </source>
</evidence>
<dbReference type="STRING" id="1133849.O3I_038175"/>
<feature type="region of interest" description="Disordered" evidence="1">
    <location>
        <begin position="22"/>
        <end position="57"/>
    </location>
</feature>
<proteinExistence type="predicted"/>
<evidence type="ECO:0000313" key="5">
    <source>
        <dbReference type="Proteomes" id="UP000006304"/>
    </source>
</evidence>
<dbReference type="InterPro" id="IPR025326">
    <property type="entry name" value="DUF4232"/>
</dbReference>
<dbReference type="HOGENOM" id="CLU_079632_3_0_11"/>
<evidence type="ECO:0000313" key="4">
    <source>
        <dbReference type="EMBL" id="AFU05582.1"/>
    </source>
</evidence>
<sequence>MRGTALALLAVALPLTACGADTPDRSGAANTPSASATTLPPPPASSPAPPLTTAPEGISSCAAKDLTVTAGTPDGAAGHVYLSLRFTNTGTAPCSLTGYPTVSLATGTPPTPVGPPAEPDTESTLPQPLTLAPGDTAVSTLRYTQAGNFECDRAPTTHLLVAPPNAPVPHPFPFTATACTNPAYLLLHLTHLTPAP</sequence>
<protein>
    <submittedName>
        <fullName evidence="4">Putative secreted lipoprotein</fullName>
    </submittedName>
</protein>
<feature type="compositionally biased region" description="Pro residues" evidence="1">
    <location>
        <begin position="109"/>
        <end position="118"/>
    </location>
</feature>
<dbReference type="eggNOG" id="ENOG50330G5">
    <property type="taxonomic scope" value="Bacteria"/>
</dbReference>
<dbReference type="KEGG" id="nbr:O3I_038175"/>
<dbReference type="EMBL" id="CP003876">
    <property type="protein sequence ID" value="AFU05582.1"/>
    <property type="molecule type" value="Genomic_DNA"/>
</dbReference>
<keyword evidence="2" id="KW-0732">Signal</keyword>
<feature type="domain" description="DUF4232" evidence="3">
    <location>
        <begin position="61"/>
        <end position="182"/>
    </location>
</feature>
<keyword evidence="4" id="KW-0449">Lipoprotein</keyword>
<feature type="compositionally biased region" description="Pro residues" evidence="1">
    <location>
        <begin position="39"/>
        <end position="52"/>
    </location>
</feature>
<dbReference type="RefSeq" id="WP_014988431.1">
    <property type="nucleotide sequence ID" value="NC_018681.1"/>
</dbReference>
<evidence type="ECO:0000256" key="1">
    <source>
        <dbReference type="SAM" id="MobiDB-lite"/>
    </source>
</evidence>
<name>K0F762_NOCB7</name>
<dbReference type="AlphaFoldDB" id="K0F762"/>
<dbReference type="Pfam" id="PF14016">
    <property type="entry name" value="DUF4232"/>
    <property type="match status" value="1"/>
</dbReference>
<evidence type="ECO:0000256" key="2">
    <source>
        <dbReference type="SAM" id="SignalP"/>
    </source>
</evidence>